<evidence type="ECO:0000313" key="1">
    <source>
        <dbReference type="EMBL" id="EIM27319.1"/>
    </source>
</evidence>
<name>I4YTM7_9HYPH</name>
<organism evidence="1 2">
    <name type="scientific">Microvirga lotononidis</name>
    <dbReference type="NCBI Taxonomy" id="864069"/>
    <lineage>
        <taxon>Bacteria</taxon>
        <taxon>Pseudomonadati</taxon>
        <taxon>Pseudomonadota</taxon>
        <taxon>Alphaproteobacteria</taxon>
        <taxon>Hyphomicrobiales</taxon>
        <taxon>Methylobacteriaceae</taxon>
        <taxon>Microvirga</taxon>
    </lineage>
</organism>
<dbReference type="Proteomes" id="UP000003947">
    <property type="component" value="Unassembled WGS sequence"/>
</dbReference>
<dbReference type="EMBL" id="JH660645">
    <property type="protein sequence ID" value="EIM27319.1"/>
    <property type="molecule type" value="Genomic_DNA"/>
</dbReference>
<dbReference type="HOGENOM" id="CLU_1394950_0_0_5"/>
<dbReference type="PATRIC" id="fig|864069.3.peg.4214"/>
<gene>
    <name evidence="1" type="ORF">MicloDRAFT_00038780</name>
</gene>
<protein>
    <submittedName>
        <fullName evidence="1">Uncharacterized protein</fullName>
    </submittedName>
</protein>
<dbReference type="AlphaFoldDB" id="I4YTM7"/>
<sequence>MIGSVNLGWPLFGLKLVSQQSTVVLEREIITLTTYPKATAFVRYFFGDNAYSGQRLASLHFEAQDGTESGIYFAEAFLNLSQVEALFEACRSISSTIGHRPSDVTKQLNKNALGAIGAFKLYLALVLAKPINVYQVTPEFGAKTITIKLYHLPKHGGCFVEIKIKSSGFSPSVLFSVELFERFDWIVRNLQMNMR</sequence>
<reference evidence="1 2" key="1">
    <citation type="submission" date="2012-02" db="EMBL/GenBank/DDBJ databases">
        <title>Improved High-Quality Draft sequence of Microvirga sp. WSM3557.</title>
        <authorList>
            <consortium name="US DOE Joint Genome Institute"/>
            <person name="Lucas S."/>
            <person name="Han J."/>
            <person name="Lapidus A."/>
            <person name="Cheng J.-F."/>
            <person name="Goodwin L."/>
            <person name="Pitluck S."/>
            <person name="Peters L."/>
            <person name="Zhang X."/>
            <person name="Detter J.C."/>
            <person name="Han C."/>
            <person name="Tapia R."/>
            <person name="Land M."/>
            <person name="Hauser L."/>
            <person name="Kyrpides N."/>
            <person name="Ivanova N."/>
            <person name="Pagani I."/>
            <person name="Brau L."/>
            <person name="Yates R."/>
            <person name="O'Hara G."/>
            <person name="Rui T."/>
            <person name="Howieson J."/>
            <person name="Reeve W."/>
            <person name="Woyke T."/>
        </authorList>
    </citation>
    <scope>NUCLEOTIDE SEQUENCE [LARGE SCALE GENOMIC DNA]</scope>
    <source>
        <strain evidence="1 2">WSM3557</strain>
    </source>
</reference>
<keyword evidence="2" id="KW-1185">Reference proteome</keyword>
<evidence type="ECO:0000313" key="2">
    <source>
        <dbReference type="Proteomes" id="UP000003947"/>
    </source>
</evidence>
<accession>I4YTM7</accession>
<proteinExistence type="predicted"/>